<dbReference type="InterPro" id="IPR035810">
    <property type="entry name" value="PEBP_euk"/>
</dbReference>
<dbReference type="STRING" id="331657.A0A4U0WF11"/>
<dbReference type="OrthoDB" id="2506647at2759"/>
<proteinExistence type="inferred from homology"/>
<reference evidence="3 4" key="1">
    <citation type="submission" date="2017-03" db="EMBL/GenBank/DDBJ databases">
        <title>Genomes of endolithic fungi from Antarctica.</title>
        <authorList>
            <person name="Coleine C."/>
            <person name="Masonjones S."/>
            <person name="Stajich J.E."/>
        </authorList>
    </citation>
    <scope>NUCLEOTIDE SEQUENCE [LARGE SCALE GENOMIC DNA]</scope>
    <source>
        <strain evidence="3 4">CCFEE 5187</strain>
    </source>
</reference>
<dbReference type="Gene3D" id="3.90.280.10">
    <property type="entry name" value="PEBP-like"/>
    <property type="match status" value="1"/>
</dbReference>
<evidence type="ECO:0008006" key="5">
    <source>
        <dbReference type="Google" id="ProtNLM"/>
    </source>
</evidence>
<dbReference type="GO" id="GO:0005543">
    <property type="term" value="F:phospholipid binding"/>
    <property type="evidence" value="ECO:0007669"/>
    <property type="project" value="TreeGrafter"/>
</dbReference>
<organism evidence="3 4">
    <name type="scientific">Cryomyces minteri</name>
    <dbReference type="NCBI Taxonomy" id="331657"/>
    <lineage>
        <taxon>Eukaryota</taxon>
        <taxon>Fungi</taxon>
        <taxon>Dikarya</taxon>
        <taxon>Ascomycota</taxon>
        <taxon>Pezizomycotina</taxon>
        <taxon>Dothideomycetes</taxon>
        <taxon>Dothideomycetes incertae sedis</taxon>
        <taxon>Cryomyces</taxon>
    </lineage>
</organism>
<dbReference type="PANTHER" id="PTHR11362">
    <property type="entry name" value="PHOSPHATIDYLETHANOLAMINE-BINDING PROTEIN"/>
    <property type="match status" value="1"/>
</dbReference>
<dbReference type="PROSITE" id="PS01220">
    <property type="entry name" value="PBP"/>
    <property type="match status" value="1"/>
</dbReference>
<dbReference type="InterPro" id="IPR001858">
    <property type="entry name" value="Phosphatidylethanolamine-bd_CS"/>
</dbReference>
<dbReference type="Pfam" id="PF01161">
    <property type="entry name" value="PBP"/>
    <property type="match status" value="1"/>
</dbReference>
<dbReference type="GO" id="GO:0046578">
    <property type="term" value="P:regulation of Ras protein signal transduction"/>
    <property type="evidence" value="ECO:0007669"/>
    <property type="project" value="TreeGrafter"/>
</dbReference>
<feature type="signal peptide" evidence="2">
    <location>
        <begin position="1"/>
        <end position="21"/>
    </location>
</feature>
<dbReference type="EMBL" id="NAJN01001777">
    <property type="protein sequence ID" value="TKA61271.1"/>
    <property type="molecule type" value="Genomic_DNA"/>
</dbReference>
<dbReference type="CDD" id="cd00866">
    <property type="entry name" value="PEBP_euk"/>
    <property type="match status" value="1"/>
</dbReference>
<keyword evidence="4" id="KW-1185">Reference proteome</keyword>
<evidence type="ECO:0000313" key="3">
    <source>
        <dbReference type="EMBL" id="TKA61271.1"/>
    </source>
</evidence>
<dbReference type="PANTHER" id="PTHR11362:SF148">
    <property type="entry name" value="CARBOXYPEPTIDASE Y INHIBITOR"/>
    <property type="match status" value="1"/>
</dbReference>
<feature type="chain" id="PRO_5020997066" description="PEBP-like protein" evidence="2">
    <location>
        <begin position="22"/>
        <end position="248"/>
    </location>
</feature>
<keyword evidence="2" id="KW-0732">Signal</keyword>
<dbReference type="SUPFAM" id="SSF49777">
    <property type="entry name" value="PEBP-like"/>
    <property type="match status" value="1"/>
</dbReference>
<accession>A0A4U0WF11</accession>
<dbReference type="GO" id="GO:0030414">
    <property type="term" value="F:peptidase inhibitor activity"/>
    <property type="evidence" value="ECO:0007669"/>
    <property type="project" value="TreeGrafter"/>
</dbReference>
<evidence type="ECO:0000313" key="4">
    <source>
        <dbReference type="Proteomes" id="UP000308768"/>
    </source>
</evidence>
<dbReference type="InterPro" id="IPR008914">
    <property type="entry name" value="PEBP"/>
</dbReference>
<name>A0A4U0WF11_9PEZI</name>
<evidence type="ECO:0000256" key="2">
    <source>
        <dbReference type="SAM" id="SignalP"/>
    </source>
</evidence>
<dbReference type="Proteomes" id="UP000308768">
    <property type="component" value="Unassembled WGS sequence"/>
</dbReference>
<sequence length="248" mass="27735">MAPVFSSYLLLIAQLLHAAVAGPIEQHVLNSAQAPKGPDIIHEYALSISTLMYLDLTPIRLRRAEIIPTVIDAFTPKFSMNLTWPSANVSTSLGNTLEPGDMQHVPDIIVYDATPSALKPVKSMQYTVILTDPDAPSRDNPEWSEMCHWIATGYPGQPKWTEHVHYKPPGPPPKTGKHRYVFLLLAPANGTTEELHLQKPADRKHWGFEHERDGVRKWAQGQGLVVVGELAFVAWSRLTWGVVGRKRW</sequence>
<evidence type="ECO:0000256" key="1">
    <source>
        <dbReference type="ARBA" id="ARBA00007091"/>
    </source>
</evidence>
<comment type="similarity">
    <text evidence="1">Belongs to the phosphatidylethanolamine-binding protein family.</text>
</comment>
<dbReference type="InterPro" id="IPR036610">
    <property type="entry name" value="PEBP-like_sf"/>
</dbReference>
<dbReference type="AlphaFoldDB" id="A0A4U0WF11"/>
<protein>
    <recommendedName>
        <fullName evidence="5">PEBP-like protein</fullName>
    </recommendedName>
</protein>
<comment type="caution">
    <text evidence="3">The sequence shown here is derived from an EMBL/GenBank/DDBJ whole genome shotgun (WGS) entry which is preliminary data.</text>
</comment>
<dbReference type="GO" id="GO:0030162">
    <property type="term" value="P:regulation of proteolysis"/>
    <property type="evidence" value="ECO:0007669"/>
    <property type="project" value="TreeGrafter"/>
</dbReference>
<gene>
    <name evidence="3" type="ORF">B0A49_09536</name>
</gene>